<feature type="region of interest" description="Disordered" evidence="1">
    <location>
        <begin position="22"/>
        <end position="62"/>
    </location>
</feature>
<keyword evidence="3" id="KW-1185">Reference proteome</keyword>
<evidence type="ECO:0000313" key="2">
    <source>
        <dbReference type="EMBL" id="OBZ75972.1"/>
    </source>
</evidence>
<feature type="compositionally biased region" description="Basic and acidic residues" evidence="1">
    <location>
        <begin position="22"/>
        <end position="42"/>
    </location>
</feature>
<comment type="caution">
    <text evidence="2">The sequence shown here is derived from an EMBL/GenBank/DDBJ whole genome shotgun (WGS) entry which is preliminary data.</text>
</comment>
<accession>A0A1C7MGL7</accession>
<feature type="region of interest" description="Disordered" evidence="1">
    <location>
        <begin position="316"/>
        <end position="344"/>
    </location>
</feature>
<feature type="region of interest" description="Disordered" evidence="1">
    <location>
        <begin position="205"/>
        <end position="239"/>
    </location>
</feature>
<evidence type="ECO:0000256" key="1">
    <source>
        <dbReference type="SAM" id="MobiDB-lite"/>
    </source>
</evidence>
<organism evidence="2 3">
    <name type="scientific">Grifola frondosa</name>
    <name type="common">Maitake</name>
    <name type="synonym">Polyporus frondosus</name>
    <dbReference type="NCBI Taxonomy" id="5627"/>
    <lineage>
        <taxon>Eukaryota</taxon>
        <taxon>Fungi</taxon>
        <taxon>Dikarya</taxon>
        <taxon>Basidiomycota</taxon>
        <taxon>Agaricomycotina</taxon>
        <taxon>Agaricomycetes</taxon>
        <taxon>Polyporales</taxon>
        <taxon>Grifolaceae</taxon>
        <taxon>Grifola</taxon>
    </lineage>
</organism>
<reference evidence="2 3" key="1">
    <citation type="submission" date="2016-03" db="EMBL/GenBank/DDBJ databases">
        <title>Whole genome sequencing of Grifola frondosa 9006-11.</title>
        <authorList>
            <person name="Min B."/>
            <person name="Park H."/>
            <person name="Kim J.-G."/>
            <person name="Cho H."/>
            <person name="Oh Y.-L."/>
            <person name="Kong W.-S."/>
            <person name="Choi I.-G."/>
        </authorList>
    </citation>
    <scope>NUCLEOTIDE SEQUENCE [LARGE SCALE GENOMIC DNA]</scope>
    <source>
        <strain evidence="2 3">9006-11</strain>
    </source>
</reference>
<dbReference type="EMBL" id="LUGG01000004">
    <property type="protein sequence ID" value="OBZ75972.1"/>
    <property type="molecule type" value="Genomic_DNA"/>
</dbReference>
<sequence>MKPVASHANAKVSEIIQKLQEDSPAVHHAREETNHQFRHSEVSVRGTGKKKANSNSKKSHTKVERSVKIQSIIVLPCGAANIGSDRPVPRATELRELRECGLGIRDAVKGLEFFRSWGVLWLLTIDDEDEDDEILTHRLPYRLLSRSQGILELIDVSHPKGTDYHEFKGHPMTSVADSHIYIVTRKPIPEDIYKSWKFVQETTADSTDTSDEGDSNAFSATASNARHPRVVKPKGKGKAVVQDLGKRPFPEELKDTATDEEIECGLSLMIKVPKKTAVDHVHSLAAGPSHSIQHESANGLPASTGARMDIDLSITDSEDDKAVTPAREATTPSPQPPMANVASSPDFFRYLRDPWTDVDPNYLEF</sequence>
<dbReference type="AlphaFoldDB" id="A0A1C7MGL7"/>
<evidence type="ECO:0000313" key="3">
    <source>
        <dbReference type="Proteomes" id="UP000092993"/>
    </source>
</evidence>
<feature type="compositionally biased region" description="Basic residues" evidence="1">
    <location>
        <begin position="47"/>
        <end position="60"/>
    </location>
</feature>
<protein>
    <submittedName>
        <fullName evidence="2">Uncharacterized protein</fullName>
    </submittedName>
</protein>
<feature type="compositionally biased region" description="Basic residues" evidence="1">
    <location>
        <begin position="226"/>
        <end position="237"/>
    </location>
</feature>
<proteinExistence type="predicted"/>
<dbReference type="OrthoDB" id="2674423at2759"/>
<gene>
    <name evidence="2" type="ORF">A0H81_04733</name>
</gene>
<name>A0A1C7MGL7_GRIFR</name>
<dbReference type="Proteomes" id="UP000092993">
    <property type="component" value="Unassembled WGS sequence"/>
</dbReference>